<organism evidence="2 3">
    <name type="scientific">Thalictrum thalictroides</name>
    <name type="common">Rue-anemone</name>
    <name type="synonym">Anemone thalictroides</name>
    <dbReference type="NCBI Taxonomy" id="46969"/>
    <lineage>
        <taxon>Eukaryota</taxon>
        <taxon>Viridiplantae</taxon>
        <taxon>Streptophyta</taxon>
        <taxon>Embryophyta</taxon>
        <taxon>Tracheophyta</taxon>
        <taxon>Spermatophyta</taxon>
        <taxon>Magnoliopsida</taxon>
        <taxon>Ranunculales</taxon>
        <taxon>Ranunculaceae</taxon>
        <taxon>Thalictroideae</taxon>
        <taxon>Thalictrum</taxon>
    </lineage>
</organism>
<dbReference type="Proteomes" id="UP000554482">
    <property type="component" value="Unassembled WGS sequence"/>
</dbReference>
<name>A0A7J6UVY6_THATH</name>
<gene>
    <name evidence="2" type="ORF">FRX31_033786</name>
</gene>
<dbReference type="PANTHER" id="PTHR36806">
    <property type="entry name" value="ADENINE PHOSPHORIBOSYLTRANSFERASE"/>
    <property type="match status" value="1"/>
</dbReference>
<protein>
    <submittedName>
        <fullName evidence="2">Adenine phosphoribosyltransferase</fullName>
    </submittedName>
</protein>
<evidence type="ECO:0000313" key="3">
    <source>
        <dbReference type="Proteomes" id="UP000554482"/>
    </source>
</evidence>
<dbReference type="AlphaFoldDB" id="A0A7J6UVY6"/>
<feature type="signal peptide" evidence="1">
    <location>
        <begin position="1"/>
        <end position="28"/>
    </location>
</feature>
<evidence type="ECO:0000313" key="2">
    <source>
        <dbReference type="EMBL" id="KAF5176628.1"/>
    </source>
</evidence>
<comment type="caution">
    <text evidence="2">The sequence shown here is derived from an EMBL/GenBank/DDBJ whole genome shotgun (WGS) entry which is preliminary data.</text>
</comment>
<proteinExistence type="predicted"/>
<accession>A0A7J6UVY6</accession>
<reference evidence="2 3" key="1">
    <citation type="submission" date="2020-06" db="EMBL/GenBank/DDBJ databases">
        <title>Transcriptomic and genomic resources for Thalictrum thalictroides and T. hernandezii: Facilitating candidate gene discovery in an emerging model plant lineage.</title>
        <authorList>
            <person name="Arias T."/>
            <person name="Riano-Pachon D.M."/>
            <person name="Di Stilio V.S."/>
        </authorList>
    </citation>
    <scope>NUCLEOTIDE SEQUENCE [LARGE SCALE GENOMIC DNA]</scope>
    <source>
        <strain evidence="3">cv. WT478/WT964</strain>
        <tissue evidence="2">Leaves</tissue>
    </source>
</reference>
<dbReference type="OrthoDB" id="641593at2759"/>
<sequence>MPLTKPPKTSLLILHLLLVFSSSFQVEGISIFQCRTLISLSHSVMNRISELRASRGDYEGSQRAKSIANKLEGGLSLYKDVWSISWDYLRNYAWRHISSSMEMFQSVSDLNQLLIDLNELTQLKSGKERTDWVLRNYQKVLLKFKSLFGKLLQVFIQSVCKTFCYTLVYFSEAEGDLLRDCLELGSSDLKGLLRVFNDLVVQFSGENSNGHGSDL</sequence>
<evidence type="ECO:0000256" key="1">
    <source>
        <dbReference type="SAM" id="SignalP"/>
    </source>
</evidence>
<keyword evidence="2" id="KW-0328">Glycosyltransferase</keyword>
<dbReference type="GO" id="GO:0016757">
    <property type="term" value="F:glycosyltransferase activity"/>
    <property type="evidence" value="ECO:0007669"/>
    <property type="project" value="UniProtKB-KW"/>
</dbReference>
<keyword evidence="2" id="KW-0808">Transferase</keyword>
<dbReference type="EMBL" id="JABWDY010042483">
    <property type="protein sequence ID" value="KAF5176628.1"/>
    <property type="molecule type" value="Genomic_DNA"/>
</dbReference>
<feature type="chain" id="PRO_5029801351" evidence="1">
    <location>
        <begin position="29"/>
        <end position="215"/>
    </location>
</feature>
<keyword evidence="1" id="KW-0732">Signal</keyword>
<keyword evidence="3" id="KW-1185">Reference proteome</keyword>